<evidence type="ECO:0000313" key="2">
    <source>
        <dbReference type="Proteomes" id="UP000596827"/>
    </source>
</evidence>
<name>A0A923S4F6_9BURK</name>
<protein>
    <submittedName>
        <fullName evidence="1">Polymer-forming cytoskeletal protein</fullName>
    </submittedName>
</protein>
<dbReference type="AlphaFoldDB" id="A0A923S4F6"/>
<dbReference type="InterPro" id="IPR007607">
    <property type="entry name" value="BacA/B"/>
</dbReference>
<sequence length="125" mass="12884">MADLSDVRAALSEPVVLVPAGTTLVGRTTSSTPQHLVIEGSYVGSIELAPNSRLVIAESADVQAEQLKASTILLLGRFEGHIDAEAVEVGPRAKARGSIRYATSFACQPGARLSAGVEGPEDGDA</sequence>
<evidence type="ECO:0000313" key="1">
    <source>
        <dbReference type="EMBL" id="MBC5767554.1"/>
    </source>
</evidence>
<accession>A0A923S4F6</accession>
<keyword evidence="2" id="KW-1185">Reference proteome</keyword>
<proteinExistence type="predicted"/>
<comment type="caution">
    <text evidence="1">The sequence shown here is derived from an EMBL/GenBank/DDBJ whole genome shotgun (WGS) entry which is preliminary data.</text>
</comment>
<dbReference type="RefSeq" id="WP_187084040.1">
    <property type="nucleotide sequence ID" value="NZ_JACORU010000011.1"/>
</dbReference>
<organism evidence="1 2">
    <name type="scientific">Ramlibacter albus</name>
    <dbReference type="NCBI Taxonomy" id="2079448"/>
    <lineage>
        <taxon>Bacteria</taxon>
        <taxon>Pseudomonadati</taxon>
        <taxon>Pseudomonadota</taxon>
        <taxon>Betaproteobacteria</taxon>
        <taxon>Burkholderiales</taxon>
        <taxon>Comamonadaceae</taxon>
        <taxon>Ramlibacter</taxon>
    </lineage>
</organism>
<reference evidence="1" key="1">
    <citation type="submission" date="2020-08" db="EMBL/GenBank/DDBJ databases">
        <title>Ramlibacter sp. GTP1 16S ribosomal RNA gene genome sequencing and assembly.</title>
        <authorList>
            <person name="Kang M."/>
        </authorList>
    </citation>
    <scope>NUCLEOTIDE SEQUENCE</scope>
    <source>
        <strain evidence="1">GTP1</strain>
    </source>
</reference>
<dbReference type="EMBL" id="JACORU010000011">
    <property type="protein sequence ID" value="MBC5767554.1"/>
    <property type="molecule type" value="Genomic_DNA"/>
</dbReference>
<gene>
    <name evidence="1" type="ORF">H8R02_24025</name>
</gene>
<dbReference type="Proteomes" id="UP000596827">
    <property type="component" value="Unassembled WGS sequence"/>
</dbReference>
<dbReference type="Pfam" id="PF04519">
    <property type="entry name" value="Bactofilin"/>
    <property type="match status" value="1"/>
</dbReference>